<dbReference type="PANTHER" id="PTHR43757:SF2">
    <property type="entry name" value="AMINOMETHYLTRANSFERASE, MITOCHONDRIAL"/>
    <property type="match status" value="1"/>
</dbReference>
<evidence type="ECO:0000256" key="3">
    <source>
        <dbReference type="ARBA" id="ARBA00023002"/>
    </source>
</evidence>
<keyword evidence="9" id="KW-1185">Reference proteome</keyword>
<name>A0ABY5GML5_9GAMM</name>
<evidence type="ECO:0000313" key="8">
    <source>
        <dbReference type="EMBL" id="UTV30497.1"/>
    </source>
</evidence>
<dbReference type="Gene3D" id="3.10.20.440">
    <property type="entry name" value="2Fe-2S iron-sulphur cluster binding domain, sarcosine oxidase, alpha subunit, N-terminal domain"/>
    <property type="match status" value="1"/>
</dbReference>
<keyword evidence="3" id="KW-0560">Oxidoreductase</keyword>
<dbReference type="EMBL" id="CP101509">
    <property type="protein sequence ID" value="UTV30497.1"/>
    <property type="molecule type" value="Genomic_DNA"/>
</dbReference>
<dbReference type="InterPro" id="IPR029043">
    <property type="entry name" value="GcvT/YgfZ_C"/>
</dbReference>
<dbReference type="InterPro" id="IPR006222">
    <property type="entry name" value="GCVT_N"/>
</dbReference>
<dbReference type="InterPro" id="IPR041117">
    <property type="entry name" value="SoxA_A3"/>
</dbReference>
<dbReference type="InterPro" id="IPR042204">
    <property type="entry name" value="2Fe-2S-bd_N"/>
</dbReference>
<feature type="domain" description="SoxA A3" evidence="7">
    <location>
        <begin position="532"/>
        <end position="616"/>
    </location>
</feature>
<dbReference type="PIRSF" id="PIRSF037980">
    <property type="entry name" value="SoxA"/>
    <property type="match status" value="1"/>
</dbReference>
<feature type="domain" description="FAD/NAD(P)-binding" evidence="5">
    <location>
        <begin position="172"/>
        <end position="388"/>
    </location>
</feature>
<evidence type="ECO:0000259" key="5">
    <source>
        <dbReference type="Pfam" id="PF07992"/>
    </source>
</evidence>
<comment type="similarity">
    <text evidence="1">Belongs to the GcvT family.</text>
</comment>
<dbReference type="RefSeq" id="WP_255391856.1">
    <property type="nucleotide sequence ID" value="NZ_CP101509.1"/>
</dbReference>
<dbReference type="Pfam" id="PF08669">
    <property type="entry name" value="GCV_T_C"/>
    <property type="match status" value="1"/>
</dbReference>
<dbReference type="Gene3D" id="3.30.1360.120">
    <property type="entry name" value="Probable tRNA modification gtpase trme, domain 1"/>
    <property type="match status" value="1"/>
</dbReference>
<keyword evidence="2" id="KW-0032">Aminotransferase</keyword>
<sequence length="1016" mass="110651">MSQKNRLETGGRIERGTPLQFTFNGQQYQGYSGDTIASALLANGVDIVGRSFKYSRPRGILGAGAEEPNAILQVGSTDCTTIPNIRATQAELYPGLLATSVAGWPNVEFDLMETVGKVGGAMMPPGFYYKTFMQPESLWPTYEKYIRKAAGLGKVPGSRDPDSYDKMNHHCEVLIVGGGAAGLAAARTLCGSGLRVMLVDEQNEFGGVLLSTTQTLDGEPVSAWLKETLAMLYQDPDFTLLPRTTAFGYYDQNFVGAVERRTDHLGELLPGARQRLHRIRAGQVILATGSLERPLVFGNNDVPGCMLASAVSTYIQRYAVVPGQKLVLMTANDHAYHAAIDWHRAGREVVAVVDTRPQTDGELPTLARELGIKVLNGHAVINVKGKKRVSGAEIAPICVGKDWVGQGSVDDCELSGSVSVLDCDTIASSGGWSPVVHLSCHTGSKPVWRDDVAGFVPGPTVQAQLCAGGINGTYPLTQVLAEGAGAGLAAGEALGGHLVESHFATPLANDPQEAPAMALYHVPHIRPTSRAPKQFVDYQNDVTAAGIELATREGFESIEHVKRYTSMGFGTDQGKTSNINGMAIAAKSMNQTIEQTGTTIFRPMYTPVTFGALAGRDAGHLFDPARFTAMHRWHVEHGAKFEDVGQWKRPWYFPKEGETMQQALDRECLATRESVGILDASTLGKIDIQGKDAREFLNRVYTNAWTKLAPGRCRYGIMCKEDGMIFDDGVTSCIDDNHFIMTTTTGGAAAVLEWLELWHQTEWPELEVYFASVTDHWATMTISGPNSRKVLELLVDGHDVSNEGFPYMSWQSMKVAGVDARVFRISFTGELSFEINVQANYGLYVWEQVMAAGETFNITPYGTETMHILRAEKGFIIAGQDTDGSVSPQDMNMDWIVGKTKPFSYIGQRSWTRPDNQRDDRKQFVGLLTTDPNQVLPEGAQAVRDPNEAIPMTMVGHVTSSYYSACLGRSIALAVIKGGLSRMGEKVYFPLSDGTTVEAEITGSVFYDPKGERQNV</sequence>
<evidence type="ECO:0000256" key="1">
    <source>
        <dbReference type="ARBA" id="ARBA00008609"/>
    </source>
</evidence>
<dbReference type="PRINTS" id="PR00411">
    <property type="entry name" value="PNDRDTASEI"/>
</dbReference>
<dbReference type="InterPro" id="IPR027266">
    <property type="entry name" value="TrmE/GcvT-like"/>
</dbReference>
<proteinExistence type="inferred from homology"/>
<dbReference type="InterPro" id="IPR006277">
    <property type="entry name" value="Sarcosine_oxidase_asu"/>
</dbReference>
<evidence type="ECO:0000259" key="6">
    <source>
        <dbReference type="Pfam" id="PF08669"/>
    </source>
</evidence>
<keyword evidence="2" id="KW-0808">Transferase</keyword>
<dbReference type="SUPFAM" id="SSF101790">
    <property type="entry name" value="Aminomethyltransferase beta-barrel domain"/>
    <property type="match status" value="1"/>
</dbReference>
<evidence type="ECO:0000313" key="9">
    <source>
        <dbReference type="Proteomes" id="UP001057998"/>
    </source>
</evidence>
<dbReference type="NCBIfam" id="TIGR01372">
    <property type="entry name" value="soxA"/>
    <property type="match status" value="1"/>
</dbReference>
<organism evidence="8 9">
    <name type="scientific">Photobacterium atrarenae</name>
    <dbReference type="NCBI Taxonomy" id="865757"/>
    <lineage>
        <taxon>Bacteria</taxon>
        <taxon>Pseudomonadati</taxon>
        <taxon>Pseudomonadota</taxon>
        <taxon>Gammaproteobacteria</taxon>
        <taxon>Vibrionales</taxon>
        <taxon>Vibrionaceae</taxon>
        <taxon>Photobacterium</taxon>
    </lineage>
</organism>
<dbReference type="SUPFAM" id="SSF51905">
    <property type="entry name" value="FAD/NAD(P)-binding domain"/>
    <property type="match status" value="1"/>
</dbReference>
<dbReference type="InterPro" id="IPR041854">
    <property type="entry name" value="BFD-like_2Fe2S-bd_dom_sf"/>
</dbReference>
<evidence type="ECO:0000256" key="2">
    <source>
        <dbReference type="ARBA" id="ARBA00022576"/>
    </source>
</evidence>
<accession>A0ABY5GML5</accession>
<dbReference type="Gene3D" id="3.50.50.60">
    <property type="entry name" value="FAD/NAD(P)-binding domain"/>
    <property type="match status" value="1"/>
</dbReference>
<dbReference type="Proteomes" id="UP001057998">
    <property type="component" value="Chromosome 2"/>
</dbReference>
<dbReference type="InterPro" id="IPR028896">
    <property type="entry name" value="GcvT/YgfZ/DmdA"/>
</dbReference>
<feature type="domain" description="Aminomethyltransferase C-terminal" evidence="6">
    <location>
        <begin position="922"/>
        <end position="1008"/>
    </location>
</feature>
<dbReference type="SUPFAM" id="SSF103025">
    <property type="entry name" value="Folate-binding domain"/>
    <property type="match status" value="1"/>
</dbReference>
<dbReference type="Gene3D" id="1.10.10.1100">
    <property type="entry name" value="BFD-like [2Fe-2S]-binding domain"/>
    <property type="match status" value="1"/>
</dbReference>
<protein>
    <submittedName>
        <fullName evidence="8">Sarcosine oxidase subunit alpha</fullName>
    </submittedName>
</protein>
<dbReference type="InterPro" id="IPR013977">
    <property type="entry name" value="GcvT_C"/>
</dbReference>
<dbReference type="InterPro" id="IPR023753">
    <property type="entry name" value="FAD/NAD-binding_dom"/>
</dbReference>
<dbReference type="InterPro" id="IPR036188">
    <property type="entry name" value="FAD/NAD-bd_sf"/>
</dbReference>
<dbReference type="Pfam" id="PF17806">
    <property type="entry name" value="SO_alpha_A3"/>
    <property type="match status" value="1"/>
</dbReference>
<evidence type="ECO:0000259" key="4">
    <source>
        <dbReference type="Pfam" id="PF01571"/>
    </source>
</evidence>
<feature type="domain" description="GCVT N-terminal" evidence="4">
    <location>
        <begin position="630"/>
        <end position="901"/>
    </location>
</feature>
<dbReference type="Pfam" id="PF13510">
    <property type="entry name" value="Fer2_4"/>
    <property type="match status" value="1"/>
</dbReference>
<evidence type="ECO:0000259" key="7">
    <source>
        <dbReference type="Pfam" id="PF17806"/>
    </source>
</evidence>
<reference evidence="8" key="1">
    <citation type="submission" date="2022-07" db="EMBL/GenBank/DDBJ databases">
        <title>Genome sequencing of Photobacterium atrarenae GJH2-4.</title>
        <authorList>
            <person name="Park S.-J."/>
        </authorList>
    </citation>
    <scope>NUCLEOTIDE SEQUENCE</scope>
    <source>
        <strain evidence="8">GJH2-4</strain>
    </source>
</reference>
<gene>
    <name evidence="8" type="ORF">NNL38_18155</name>
</gene>
<dbReference type="Pfam" id="PF07992">
    <property type="entry name" value="Pyr_redox_2"/>
    <property type="match status" value="1"/>
</dbReference>
<dbReference type="PANTHER" id="PTHR43757">
    <property type="entry name" value="AMINOMETHYLTRANSFERASE"/>
    <property type="match status" value="1"/>
</dbReference>
<dbReference type="Pfam" id="PF01571">
    <property type="entry name" value="GCV_T"/>
    <property type="match status" value="1"/>
</dbReference>